<evidence type="ECO:0000256" key="1">
    <source>
        <dbReference type="SAM" id="MobiDB-lite"/>
    </source>
</evidence>
<comment type="caution">
    <text evidence="2">The sequence shown here is derived from an EMBL/GenBank/DDBJ whole genome shotgun (WGS) entry which is preliminary data.</text>
</comment>
<dbReference type="AlphaFoldDB" id="A0A151GQC2"/>
<dbReference type="RefSeq" id="XP_040658645.1">
    <property type="nucleotide sequence ID" value="XM_040797762.1"/>
</dbReference>
<dbReference type="Proteomes" id="UP000076580">
    <property type="component" value="Chromosome 01"/>
</dbReference>
<gene>
    <name evidence="2" type="ORF">DCS_00423</name>
</gene>
<dbReference type="GeneID" id="63713066"/>
<accession>A0A151GQC2</accession>
<dbReference type="EMBL" id="LAYC01000001">
    <property type="protein sequence ID" value="KYK59293.1"/>
    <property type="molecule type" value="Genomic_DNA"/>
</dbReference>
<protein>
    <recommendedName>
        <fullName evidence="4">Ubiquitin-conjugating enzyme</fullName>
    </recommendedName>
</protein>
<feature type="region of interest" description="Disordered" evidence="1">
    <location>
        <begin position="29"/>
        <end position="56"/>
    </location>
</feature>
<evidence type="ECO:0000313" key="2">
    <source>
        <dbReference type="EMBL" id="KYK59293.1"/>
    </source>
</evidence>
<feature type="region of interest" description="Disordered" evidence="1">
    <location>
        <begin position="507"/>
        <end position="527"/>
    </location>
</feature>
<proteinExistence type="predicted"/>
<feature type="compositionally biased region" description="Polar residues" evidence="1">
    <location>
        <begin position="104"/>
        <end position="113"/>
    </location>
</feature>
<organism evidence="2 3">
    <name type="scientific">Drechmeria coniospora</name>
    <name type="common">Nematophagous fungus</name>
    <name type="synonym">Meria coniospora</name>
    <dbReference type="NCBI Taxonomy" id="98403"/>
    <lineage>
        <taxon>Eukaryota</taxon>
        <taxon>Fungi</taxon>
        <taxon>Dikarya</taxon>
        <taxon>Ascomycota</taxon>
        <taxon>Pezizomycotina</taxon>
        <taxon>Sordariomycetes</taxon>
        <taxon>Hypocreomycetidae</taxon>
        <taxon>Hypocreales</taxon>
        <taxon>Ophiocordycipitaceae</taxon>
        <taxon>Drechmeria</taxon>
    </lineage>
</organism>
<name>A0A151GQC2_DRECN</name>
<feature type="region of interest" description="Disordered" evidence="1">
    <location>
        <begin position="85"/>
        <end position="113"/>
    </location>
</feature>
<evidence type="ECO:0000313" key="3">
    <source>
        <dbReference type="Proteomes" id="UP000076580"/>
    </source>
</evidence>
<keyword evidence="3" id="KW-1185">Reference proteome</keyword>
<dbReference type="InParanoid" id="A0A151GQC2"/>
<reference evidence="2 3" key="1">
    <citation type="journal article" date="2016" name="Sci. Rep.">
        <title>Insights into Adaptations to a Near-Obligate Nematode Endoparasitic Lifestyle from the Finished Genome of Drechmeria coniospora.</title>
        <authorList>
            <person name="Zhang L."/>
            <person name="Zhou Z."/>
            <person name="Guo Q."/>
            <person name="Fokkens L."/>
            <person name="Miskei M."/>
            <person name="Pocsi I."/>
            <person name="Zhang W."/>
            <person name="Chen M."/>
            <person name="Wang L."/>
            <person name="Sun Y."/>
            <person name="Donzelli B.G."/>
            <person name="Gibson D.M."/>
            <person name="Nelson D.R."/>
            <person name="Luo J.G."/>
            <person name="Rep M."/>
            <person name="Liu H."/>
            <person name="Yang S."/>
            <person name="Wang J."/>
            <person name="Krasnoff S.B."/>
            <person name="Xu Y."/>
            <person name="Molnar I."/>
            <person name="Lin M."/>
        </authorList>
    </citation>
    <scope>NUCLEOTIDE SEQUENCE [LARGE SCALE GENOMIC DNA]</scope>
    <source>
        <strain evidence="2 3">ARSEF 6962</strain>
    </source>
</reference>
<sequence length="571" mass="62653">MDSPVLEFFTPVSHAARRDQPSPLRIVKEPDEHKYSDGISVEDAPISAQGTPEPPLDGNIRLKLGKIHNRPWEGTFTRCRGLLAKSTPPSGGDRHQWSLRRPSNFRTPSTGSAFQETEEFVTNTASTQASSRASSDAPAINQRMHLFSKPRAFDGSPTQAKSPFSPIYSTASSDRRITLPFVLSPCISVTSESAGRQQGYEFIWATIEVSGRLSRIPSSRTPSDSSSTCQPSTGTFIHHQLDRFFEYGCLYDLTVEIVPTAGTSIVQSFEEQAFPTTIYAGSSVFLLAHIRVDCGMTGRSSGPGHIRHQSDELMEDLELQLGSCVAGHMHVRVSYSHSAFPKRAGSEAEATGVSSMRSSLQTTATATLKRRDALSPWSPYPGQSRDQFLQVIERYWGAEKAAMVAEQIGDHQEPSRRSKMARSACAIREQSLAEKQSMMEERADDHQPPPRRLLKARSTCAIREQSIAEKQSTCRSWASNASIGKDSTAKASTLGRAIGRKAQRLLYPPGQSKLPSPPSEASLDGSINGMKSQARLSAMDSVGLKRSLFELYESVQAKAKGGTGWHWGLWF</sequence>
<evidence type="ECO:0008006" key="4">
    <source>
        <dbReference type="Google" id="ProtNLM"/>
    </source>
</evidence>